<dbReference type="EMBL" id="KN822084">
    <property type="protein sequence ID" value="KIM58532.1"/>
    <property type="molecule type" value="Genomic_DNA"/>
</dbReference>
<evidence type="ECO:0000313" key="2">
    <source>
        <dbReference type="Proteomes" id="UP000053989"/>
    </source>
</evidence>
<evidence type="ECO:0000313" key="1">
    <source>
        <dbReference type="EMBL" id="KIM58532.1"/>
    </source>
</evidence>
<dbReference type="InParanoid" id="A0A0C3A1J0"/>
<dbReference type="AlphaFoldDB" id="A0A0C3A1J0"/>
<reference evidence="2" key="2">
    <citation type="submission" date="2015-01" db="EMBL/GenBank/DDBJ databases">
        <title>Evolutionary Origins and Diversification of the Mycorrhizal Mutualists.</title>
        <authorList>
            <consortium name="DOE Joint Genome Institute"/>
            <consortium name="Mycorrhizal Genomics Consortium"/>
            <person name="Kohler A."/>
            <person name="Kuo A."/>
            <person name="Nagy L.G."/>
            <person name="Floudas D."/>
            <person name="Copeland A."/>
            <person name="Barry K.W."/>
            <person name="Cichocki N."/>
            <person name="Veneault-Fourrey C."/>
            <person name="LaButti K."/>
            <person name="Lindquist E.A."/>
            <person name="Lipzen A."/>
            <person name="Lundell T."/>
            <person name="Morin E."/>
            <person name="Murat C."/>
            <person name="Riley R."/>
            <person name="Ohm R."/>
            <person name="Sun H."/>
            <person name="Tunlid A."/>
            <person name="Henrissat B."/>
            <person name="Grigoriev I.V."/>
            <person name="Hibbett D.S."/>
            <person name="Martin F."/>
        </authorList>
    </citation>
    <scope>NUCLEOTIDE SEQUENCE [LARGE SCALE GENOMIC DNA]</scope>
    <source>
        <strain evidence="2">Foug A</strain>
    </source>
</reference>
<protein>
    <submittedName>
        <fullName evidence="1">Uncharacterized protein</fullName>
    </submittedName>
</protein>
<reference evidence="1 2" key="1">
    <citation type="submission" date="2014-04" db="EMBL/GenBank/DDBJ databases">
        <authorList>
            <consortium name="DOE Joint Genome Institute"/>
            <person name="Kuo A."/>
            <person name="Kohler A."/>
            <person name="Nagy L.G."/>
            <person name="Floudas D."/>
            <person name="Copeland A."/>
            <person name="Barry K.W."/>
            <person name="Cichocki N."/>
            <person name="Veneault-Fourrey C."/>
            <person name="LaButti K."/>
            <person name="Lindquist E.A."/>
            <person name="Lipzen A."/>
            <person name="Lundell T."/>
            <person name="Morin E."/>
            <person name="Murat C."/>
            <person name="Sun H."/>
            <person name="Tunlid A."/>
            <person name="Henrissat B."/>
            <person name="Grigoriev I.V."/>
            <person name="Hibbett D.S."/>
            <person name="Martin F."/>
            <person name="Nordberg H.P."/>
            <person name="Cantor M.N."/>
            <person name="Hua S.X."/>
        </authorList>
    </citation>
    <scope>NUCLEOTIDE SEQUENCE [LARGE SCALE GENOMIC DNA]</scope>
    <source>
        <strain evidence="1 2">Foug A</strain>
    </source>
</reference>
<sequence length="176" mass="19687">MLLIPPHLLLEYQSCTCLCLLYLHCVSSRCDANSLLTIVIIPLFKTLNHVVQEKSFRNPPQNASAYPILNKIVAPHIESFNALFDDLGLPKATGVAKGYSLGVGLCRCACGVRREGAARQRERSDGVGHMAWNFKFAHSFFRRATMVTNRTPLISVRQLIHPQPLCVRHLLRARAP</sequence>
<dbReference type="HOGENOM" id="CLU_1526064_0_0_1"/>
<name>A0A0C3A1J0_9AGAM</name>
<gene>
    <name evidence="1" type="ORF">SCLCIDRAFT_1083798</name>
</gene>
<accession>A0A0C3A1J0</accession>
<keyword evidence="2" id="KW-1185">Reference proteome</keyword>
<dbReference type="STRING" id="1036808.A0A0C3A1J0"/>
<proteinExistence type="predicted"/>
<dbReference type="Proteomes" id="UP000053989">
    <property type="component" value="Unassembled WGS sequence"/>
</dbReference>
<organism evidence="1 2">
    <name type="scientific">Scleroderma citrinum Foug A</name>
    <dbReference type="NCBI Taxonomy" id="1036808"/>
    <lineage>
        <taxon>Eukaryota</taxon>
        <taxon>Fungi</taxon>
        <taxon>Dikarya</taxon>
        <taxon>Basidiomycota</taxon>
        <taxon>Agaricomycotina</taxon>
        <taxon>Agaricomycetes</taxon>
        <taxon>Agaricomycetidae</taxon>
        <taxon>Boletales</taxon>
        <taxon>Sclerodermatineae</taxon>
        <taxon>Sclerodermataceae</taxon>
        <taxon>Scleroderma</taxon>
    </lineage>
</organism>